<evidence type="ECO:0000259" key="2">
    <source>
        <dbReference type="Pfam" id="PF19313"/>
    </source>
</evidence>
<keyword evidence="4" id="KW-1185">Reference proteome</keyword>
<reference evidence="3 4" key="1">
    <citation type="submission" date="2015-07" db="EMBL/GenBank/DDBJ databases">
        <title>The draft genome sequence of Leadbetterella sp. JN14-9.</title>
        <authorList>
            <person name="Liu Y."/>
            <person name="Du J."/>
            <person name="Shao Z."/>
        </authorList>
    </citation>
    <scope>NUCLEOTIDE SEQUENCE [LARGE SCALE GENOMIC DNA]</scope>
    <source>
        <strain evidence="3 4">JN14-9</strain>
    </source>
</reference>
<dbReference type="CDD" id="cd09618">
    <property type="entry name" value="CBM9_like_2"/>
    <property type="match status" value="1"/>
</dbReference>
<evidence type="ECO:0000313" key="3">
    <source>
        <dbReference type="EMBL" id="KPM48878.1"/>
    </source>
</evidence>
<proteinExistence type="predicted"/>
<accession>A0A0P7BDQ9</accession>
<dbReference type="InterPro" id="IPR045670">
    <property type="entry name" value="DUF5916"/>
</dbReference>
<name>A0A0P7BDQ9_9BACT</name>
<dbReference type="AlphaFoldDB" id="A0A0P7BDQ9"/>
<dbReference type="Proteomes" id="UP000050454">
    <property type="component" value="Unassembled WGS sequence"/>
</dbReference>
<organism evidence="3 4">
    <name type="scientific">Jiulongibacter sediminis</name>
    <dbReference type="NCBI Taxonomy" id="1605367"/>
    <lineage>
        <taxon>Bacteria</taxon>
        <taxon>Pseudomonadati</taxon>
        <taxon>Bacteroidota</taxon>
        <taxon>Cytophagia</taxon>
        <taxon>Cytophagales</taxon>
        <taxon>Leadbetterellaceae</taxon>
        <taxon>Jiulongibacter</taxon>
    </lineage>
</organism>
<dbReference type="OrthoDB" id="9786766at2"/>
<gene>
    <name evidence="3" type="ORF">AFM12_09980</name>
</gene>
<dbReference type="InterPro" id="IPR010502">
    <property type="entry name" value="Carb-bd_dom_fam9"/>
</dbReference>
<feature type="domain" description="DUF5916" evidence="2">
    <location>
        <begin position="234"/>
        <end position="336"/>
    </location>
</feature>
<dbReference type="GO" id="GO:0030246">
    <property type="term" value="F:carbohydrate binding"/>
    <property type="evidence" value="ECO:0007669"/>
    <property type="project" value="InterPro"/>
</dbReference>
<dbReference type="RefSeq" id="WP_055147429.1">
    <property type="nucleotide sequence ID" value="NZ_JXSZ01000006.1"/>
</dbReference>
<dbReference type="GO" id="GO:0004553">
    <property type="term" value="F:hydrolase activity, hydrolyzing O-glycosyl compounds"/>
    <property type="evidence" value="ECO:0007669"/>
    <property type="project" value="InterPro"/>
</dbReference>
<dbReference type="Gene3D" id="2.60.40.1190">
    <property type="match status" value="1"/>
</dbReference>
<evidence type="ECO:0000259" key="1">
    <source>
        <dbReference type="Pfam" id="PF06452"/>
    </source>
</evidence>
<dbReference type="GO" id="GO:0016052">
    <property type="term" value="P:carbohydrate catabolic process"/>
    <property type="evidence" value="ECO:0007669"/>
    <property type="project" value="InterPro"/>
</dbReference>
<evidence type="ECO:0000313" key="4">
    <source>
        <dbReference type="Proteomes" id="UP000050454"/>
    </source>
</evidence>
<dbReference type="Pfam" id="PF06452">
    <property type="entry name" value="CBM9_1"/>
    <property type="match status" value="1"/>
</dbReference>
<feature type="domain" description="Carbohydrate-binding" evidence="1">
    <location>
        <begin position="39"/>
        <end position="201"/>
    </location>
</feature>
<dbReference type="PATRIC" id="fig|1605367.3.peg.3383"/>
<sequence length="731" mass="84611">MQTKTLIAFLLFISHLAYSQKPNNGYNYHIKRASSEIKVDGKPEEKAWKDAIAAKDFFQVLPMDTSFAAVKTEVKLCYDEKNIYVLFVNHDTINGPSMVESMRRDFMFSKNDNDLLFLDTFNDLTTGFSFGSNARGGQWDGLMSNGSRIDVSWDNKWESEVSYSDEVWYWEAAIPFKTIRYKNDILSWGINFSRNDLKSTEKSSWAPIPRQFPTASLAYTGNLVWDTPPPKPGLNVSLIPYINVGRAKNHEDGLNPEFTKNIGFDAKVGLTSSLNLDLTVNPDFSQVDVDVQVTNLDRFELFFPERRQFFLENGDIFNNFGYNGIRPFFSRRIGLDAPIFYGGKLSGKINQNWRVGAMSIQSGENSENAPGSFYNVFSVQRQVFKRSYINAIFVNRDRVGENPEEIENPVSDFNRTVGLEFNLASEDNQWQGKTFFIKTFSPVQLEDNTILAGNIQRNTRHLRSEIQIESVGKGVQANEVGYVQRQDYLLINPRIEYLFFPKSGPVLSHGPGLMIRQYLSRANQKTFEYLHFLDYGITFKDRSELRIWTARDYVKLQNSFDPTNFSGAEIEANTEHRWRAYGFNFDSKPQSLFTYAFSSRMGGYYAQGNRLRLEAEMGYRFQPYVAILMRANYNRIAFGENSLLPESLKNSEHNIWLVGPRLDVTLSNKLFFTNFLQYNQQDNNVNLNARLQWRYKPASDLFIVYTDNYFANDFRVRNRAIVFKFTHWWNV</sequence>
<dbReference type="STRING" id="1605367.AFM12_09980"/>
<dbReference type="EMBL" id="LGTQ01000006">
    <property type="protein sequence ID" value="KPM48878.1"/>
    <property type="molecule type" value="Genomic_DNA"/>
</dbReference>
<dbReference type="SUPFAM" id="SSF49344">
    <property type="entry name" value="CBD9-like"/>
    <property type="match status" value="1"/>
</dbReference>
<comment type="caution">
    <text evidence="3">The sequence shown here is derived from an EMBL/GenBank/DDBJ whole genome shotgun (WGS) entry which is preliminary data.</text>
</comment>
<protein>
    <submittedName>
        <fullName evidence="3">Hydrolase</fullName>
    </submittedName>
</protein>
<keyword evidence="3" id="KW-0378">Hydrolase</keyword>
<dbReference type="Pfam" id="PF19313">
    <property type="entry name" value="DUF5916"/>
    <property type="match status" value="1"/>
</dbReference>